<keyword evidence="1" id="KW-0489">Methyltransferase</keyword>
<proteinExistence type="predicted"/>
<evidence type="ECO:0000256" key="2">
    <source>
        <dbReference type="ARBA" id="ARBA00022679"/>
    </source>
</evidence>
<organism evidence="6 7">
    <name type="scientific">Leucocoprinus birnbaumii</name>
    <dbReference type="NCBI Taxonomy" id="56174"/>
    <lineage>
        <taxon>Eukaryota</taxon>
        <taxon>Fungi</taxon>
        <taxon>Dikarya</taxon>
        <taxon>Basidiomycota</taxon>
        <taxon>Agaricomycotina</taxon>
        <taxon>Agaricomycetes</taxon>
        <taxon>Agaricomycetidae</taxon>
        <taxon>Agaricales</taxon>
        <taxon>Agaricineae</taxon>
        <taxon>Agaricaceae</taxon>
        <taxon>Leucocoprinus</taxon>
    </lineage>
</organism>
<comment type="caution">
    <text evidence="6">The sequence shown here is derived from an EMBL/GenBank/DDBJ whole genome shotgun (WGS) entry which is preliminary data.</text>
</comment>
<dbReference type="PANTHER" id="PTHR43397">
    <property type="entry name" value="ERGOTHIONEINE BIOSYNTHESIS PROTEIN 1"/>
    <property type="match status" value="1"/>
</dbReference>
<feature type="compositionally biased region" description="Polar residues" evidence="3">
    <location>
        <begin position="203"/>
        <end position="220"/>
    </location>
</feature>
<evidence type="ECO:0000313" key="7">
    <source>
        <dbReference type="Proteomes" id="UP001213000"/>
    </source>
</evidence>
<feature type="domain" description="Histidine-specific methyltransferase SAM-dependent" evidence="5">
    <location>
        <begin position="22"/>
        <end position="176"/>
    </location>
</feature>
<evidence type="ECO:0008006" key="8">
    <source>
        <dbReference type="Google" id="ProtNLM"/>
    </source>
</evidence>
<dbReference type="Proteomes" id="UP001213000">
    <property type="component" value="Unassembled WGS sequence"/>
</dbReference>
<accession>A0AAD5VNS3</accession>
<dbReference type="PANTHER" id="PTHR43397:SF1">
    <property type="entry name" value="ERGOTHIONEINE BIOSYNTHESIS PROTEIN 1"/>
    <property type="match status" value="1"/>
</dbReference>
<dbReference type="InterPro" id="IPR051128">
    <property type="entry name" value="EgtD_Methyltrsf_superfamily"/>
</dbReference>
<evidence type="ECO:0000256" key="1">
    <source>
        <dbReference type="ARBA" id="ARBA00022603"/>
    </source>
</evidence>
<feature type="domain" description="Sulfatase-modifying factor enzyme-like" evidence="4">
    <location>
        <begin position="651"/>
        <end position="749"/>
    </location>
</feature>
<dbReference type="InterPro" id="IPR019257">
    <property type="entry name" value="MeTrfase_dom"/>
</dbReference>
<dbReference type="GO" id="GO:0008168">
    <property type="term" value="F:methyltransferase activity"/>
    <property type="evidence" value="ECO:0007669"/>
    <property type="project" value="UniProtKB-KW"/>
</dbReference>
<keyword evidence="7" id="KW-1185">Reference proteome</keyword>
<dbReference type="Pfam" id="PF03781">
    <property type="entry name" value="FGE-sulfatase"/>
    <property type="match status" value="2"/>
</dbReference>
<gene>
    <name evidence="6" type="ORF">NP233_g7732</name>
</gene>
<reference evidence="6" key="1">
    <citation type="submission" date="2022-07" db="EMBL/GenBank/DDBJ databases">
        <title>Genome Sequence of Leucocoprinus birnbaumii.</title>
        <authorList>
            <person name="Buettner E."/>
        </authorList>
    </citation>
    <scope>NUCLEOTIDE SEQUENCE</scope>
    <source>
        <strain evidence="6">VT141</strain>
    </source>
</reference>
<name>A0AAD5VNS3_9AGAR</name>
<keyword evidence="2" id="KW-0808">Transferase</keyword>
<protein>
    <recommendedName>
        <fullName evidence="8">DUF323 domain-containing protein</fullName>
    </recommendedName>
</protein>
<dbReference type="Gene3D" id="3.40.50.150">
    <property type="entry name" value="Vaccinia Virus protein VP39"/>
    <property type="match status" value="1"/>
</dbReference>
<dbReference type="SUPFAM" id="SSF56436">
    <property type="entry name" value="C-type lectin-like"/>
    <property type="match status" value="1"/>
</dbReference>
<evidence type="ECO:0000313" key="6">
    <source>
        <dbReference type="EMBL" id="KAJ3565282.1"/>
    </source>
</evidence>
<evidence type="ECO:0000259" key="5">
    <source>
        <dbReference type="Pfam" id="PF10017"/>
    </source>
</evidence>
<dbReference type="InterPro" id="IPR005532">
    <property type="entry name" value="SUMF_dom"/>
</dbReference>
<dbReference type="GO" id="GO:0032259">
    <property type="term" value="P:methylation"/>
    <property type="evidence" value="ECO:0007669"/>
    <property type="project" value="UniProtKB-KW"/>
</dbReference>
<dbReference type="Pfam" id="PF10017">
    <property type="entry name" value="Methyltransf_33"/>
    <property type="match status" value="2"/>
</dbReference>
<dbReference type="AlphaFoldDB" id="A0AAD5VNS3"/>
<dbReference type="Gene3D" id="3.90.1580.10">
    <property type="entry name" value="paralog of FGE (formylglycine-generating enzyme)"/>
    <property type="match status" value="1"/>
</dbReference>
<sequence>MPVDILQLHSHSASSPLVDIAELVDTGLSRRGGEKTLPTILLYDEIGLRLYDTITTDAPEYYLFAAEEQILEDHVNEIVKVMHSASAGVVSDEVVLELGAGALRKTSHILSALARSVSNECLQTPITYYALDLEQKELERTLRQIQESEIGNLLQGKVITRGICGTYDDGLKYISEGGLHSLVANAESSRLFDSVNKTERAMSPTSTHSSTSEGQDTFVTDTPPSSPGTSSPPLHIMFLGSSIGNFSRSGAIEFLRGLPLRAGSGDTLLIGLDHDNDPARIERAYDDSHGHTENFIKNGLRAAGRVLGDENLFAKENWEYVSQYDTDNRRHEAFLKPKMDHSVIAPNGKVYVFEQSERIKIEESFKFSDKDAFSLFTQANLRPVQRWVDRNSEYSLWLVERPAFVFPLLSSPFITNRGGELIPRKPYSTSSFGIPARQDWNVVWTLWDFITLRMIPRSMLLEKPIDLRHICLFYLGHIPAFLDIYMSRLLQEPFTQPEEYKRGIDPDVDDPTQCNPHSEVPTDINDWPALSDIVDYQHRVRARVMSLYDDIDSGRRPITRRMGRVLFMTYEHEGMHAETLLYMLLQRAGTGTVPPPDFMKPDWSSLAAAWNAAPKLSHGTVTLGPESVTIGHDDVEAEDARVVEVTLPDDHEYGWDNENPKRVVEVQQFEISWRPVTNGEFYEFYLGRGKDKIELPASWVVEDGEVKVRTLYGPVPMDVAKYWPVITSYDSLSSYAIVKGGRLPTEPELRLFFDKFHHGYDGGANVGFRNWHPLPATTGGSGNGGKGCNGGVWEWTSTVMDKVDGFSPSKLYPGYSKDFFDGKHNIVIGGSYVTVPQIAERRSFRNWYQRNYPYPWVGGRIVYDIKSKEIN</sequence>
<feature type="domain" description="Sulfatase-modifying factor enzyme-like" evidence="4">
    <location>
        <begin position="781"/>
        <end position="862"/>
    </location>
</feature>
<dbReference type="InterPro" id="IPR042095">
    <property type="entry name" value="SUMF_sf"/>
</dbReference>
<dbReference type="InterPro" id="IPR016187">
    <property type="entry name" value="CTDL_fold"/>
</dbReference>
<feature type="region of interest" description="Disordered" evidence="3">
    <location>
        <begin position="198"/>
        <end position="230"/>
    </location>
</feature>
<dbReference type="InterPro" id="IPR029063">
    <property type="entry name" value="SAM-dependent_MTases_sf"/>
</dbReference>
<feature type="domain" description="Histidine-specific methyltransferase SAM-dependent" evidence="5">
    <location>
        <begin position="226"/>
        <end position="400"/>
    </location>
</feature>
<evidence type="ECO:0000256" key="3">
    <source>
        <dbReference type="SAM" id="MobiDB-lite"/>
    </source>
</evidence>
<dbReference type="EMBL" id="JANIEX010000585">
    <property type="protein sequence ID" value="KAJ3565282.1"/>
    <property type="molecule type" value="Genomic_DNA"/>
</dbReference>
<evidence type="ECO:0000259" key="4">
    <source>
        <dbReference type="Pfam" id="PF03781"/>
    </source>
</evidence>